<protein>
    <submittedName>
        <fullName evidence="1">Uncharacterized protein</fullName>
    </submittedName>
</protein>
<dbReference type="AlphaFoldDB" id="A0A0F9GCP7"/>
<sequence length="176" mass="20940">MSPTEPILLRENSELLTRPITYSQERGDCHAAEFQWRRPALFHYEWVHWRTNKRSARKLWAYNKAEALALLEFWSSKDWVYRLVKMENNMKHRVNRDNPVSYTSQEIKDTAPFGLYVESDYGTHVLICRDCPCESHIPATRLVLWVSEYEMSLFRRTSGSWQRVPPGWQLSITDDD</sequence>
<dbReference type="EMBL" id="LAZR01020616">
    <property type="protein sequence ID" value="KKL88256.1"/>
    <property type="molecule type" value="Genomic_DNA"/>
</dbReference>
<gene>
    <name evidence="1" type="ORF">LCGC14_1926570</name>
</gene>
<comment type="caution">
    <text evidence="1">The sequence shown here is derived from an EMBL/GenBank/DDBJ whole genome shotgun (WGS) entry which is preliminary data.</text>
</comment>
<accession>A0A0F9GCP7</accession>
<organism evidence="1">
    <name type="scientific">marine sediment metagenome</name>
    <dbReference type="NCBI Taxonomy" id="412755"/>
    <lineage>
        <taxon>unclassified sequences</taxon>
        <taxon>metagenomes</taxon>
        <taxon>ecological metagenomes</taxon>
    </lineage>
</organism>
<evidence type="ECO:0000313" key="1">
    <source>
        <dbReference type="EMBL" id="KKL88256.1"/>
    </source>
</evidence>
<name>A0A0F9GCP7_9ZZZZ</name>
<proteinExistence type="predicted"/>
<reference evidence="1" key="1">
    <citation type="journal article" date="2015" name="Nature">
        <title>Complex archaea that bridge the gap between prokaryotes and eukaryotes.</title>
        <authorList>
            <person name="Spang A."/>
            <person name="Saw J.H."/>
            <person name="Jorgensen S.L."/>
            <person name="Zaremba-Niedzwiedzka K."/>
            <person name="Martijn J."/>
            <person name="Lind A.E."/>
            <person name="van Eijk R."/>
            <person name="Schleper C."/>
            <person name="Guy L."/>
            <person name="Ettema T.J."/>
        </authorList>
    </citation>
    <scope>NUCLEOTIDE SEQUENCE</scope>
</reference>